<dbReference type="Pfam" id="PF14542">
    <property type="entry name" value="Acetyltransf_CG"/>
    <property type="match status" value="1"/>
</dbReference>
<evidence type="ECO:0000259" key="2">
    <source>
        <dbReference type="PROSITE" id="PS51729"/>
    </source>
</evidence>
<dbReference type="InterPro" id="IPR016181">
    <property type="entry name" value="Acyl_CoA_acyltransferase"/>
</dbReference>
<protein>
    <submittedName>
        <fullName evidence="3">Uncharacterized protein</fullName>
    </submittedName>
</protein>
<dbReference type="OrthoDB" id="5405911at2"/>
<dbReference type="Proteomes" id="UP000199086">
    <property type="component" value="Unassembled WGS sequence"/>
</dbReference>
<name>A0A1G6H6K3_9ACTN</name>
<reference evidence="3 4" key="1">
    <citation type="submission" date="2016-06" db="EMBL/GenBank/DDBJ databases">
        <authorList>
            <person name="Olsen C.W."/>
            <person name="Carey S."/>
            <person name="Hinshaw L."/>
            <person name="Karasin A.I."/>
        </authorList>
    </citation>
    <scope>NUCLEOTIDE SEQUENCE [LARGE SCALE GENOMIC DNA]</scope>
    <source>
        <strain evidence="3 4">LZ-22</strain>
    </source>
</reference>
<dbReference type="CDD" id="cd04301">
    <property type="entry name" value="NAT_SF"/>
    <property type="match status" value="1"/>
</dbReference>
<evidence type="ECO:0000313" key="3">
    <source>
        <dbReference type="EMBL" id="SDB89900.1"/>
    </source>
</evidence>
<dbReference type="PROSITE" id="PS51729">
    <property type="entry name" value="GNAT_YJDJ"/>
    <property type="match status" value="1"/>
</dbReference>
<dbReference type="GO" id="GO:0016747">
    <property type="term" value="F:acyltransferase activity, transferring groups other than amino-acyl groups"/>
    <property type="evidence" value="ECO:0007669"/>
    <property type="project" value="InterPro"/>
</dbReference>
<dbReference type="InterPro" id="IPR045057">
    <property type="entry name" value="Gcn5-rel_NAT"/>
</dbReference>
<dbReference type="RefSeq" id="WP_092611121.1">
    <property type="nucleotide sequence ID" value="NZ_FMYF01000007.1"/>
</dbReference>
<dbReference type="PANTHER" id="PTHR31435:SF10">
    <property type="entry name" value="BSR4717 PROTEIN"/>
    <property type="match status" value="1"/>
</dbReference>
<dbReference type="STRING" id="1577474.GA0111570_10742"/>
<dbReference type="EMBL" id="FMYF01000007">
    <property type="protein sequence ID" value="SDB89900.1"/>
    <property type="molecule type" value="Genomic_DNA"/>
</dbReference>
<dbReference type="SUPFAM" id="SSF55729">
    <property type="entry name" value="Acyl-CoA N-acyltransferases (Nat)"/>
    <property type="match status" value="1"/>
</dbReference>
<dbReference type="AlphaFoldDB" id="A0A1G6H6K3"/>
<feature type="domain" description="N-acetyltransferase" evidence="2">
    <location>
        <begin position="7"/>
        <end position="93"/>
    </location>
</feature>
<feature type="domain" description="N-acetyltransferase" evidence="1">
    <location>
        <begin position="1"/>
        <end position="98"/>
    </location>
</feature>
<accession>A0A1G6H6K3</accession>
<proteinExistence type="predicted"/>
<evidence type="ECO:0000313" key="4">
    <source>
        <dbReference type="Proteomes" id="UP000199086"/>
    </source>
</evidence>
<organism evidence="3 4">
    <name type="scientific">Raineyella antarctica</name>
    <dbReference type="NCBI Taxonomy" id="1577474"/>
    <lineage>
        <taxon>Bacteria</taxon>
        <taxon>Bacillati</taxon>
        <taxon>Actinomycetota</taxon>
        <taxon>Actinomycetes</taxon>
        <taxon>Propionibacteriales</taxon>
        <taxon>Propionibacteriaceae</taxon>
        <taxon>Raineyella</taxon>
    </lineage>
</organism>
<sequence>MSDVTVTRNDSESRYEARIDGQLAGFTEFVPGEGMLVFPHTVVLPEYEGQGVGSTLARGALDDVRARGQKVLATCPFIHGWMVRHPDYMDLFYKREHAEDPERVEQD</sequence>
<evidence type="ECO:0000259" key="1">
    <source>
        <dbReference type="PROSITE" id="PS51186"/>
    </source>
</evidence>
<dbReference type="PROSITE" id="PS51186">
    <property type="entry name" value="GNAT"/>
    <property type="match status" value="1"/>
</dbReference>
<dbReference type="Gene3D" id="3.40.630.30">
    <property type="match status" value="1"/>
</dbReference>
<gene>
    <name evidence="3" type="ORF">GA0111570_10742</name>
</gene>
<keyword evidence="4" id="KW-1185">Reference proteome</keyword>
<dbReference type="InterPro" id="IPR031165">
    <property type="entry name" value="GNAT_YJDJ"/>
</dbReference>
<dbReference type="InterPro" id="IPR000182">
    <property type="entry name" value="GNAT_dom"/>
</dbReference>
<dbReference type="PANTHER" id="PTHR31435">
    <property type="entry name" value="PROTEIN NATD1"/>
    <property type="match status" value="1"/>
</dbReference>